<dbReference type="AlphaFoldDB" id="A0A5B8SVG8"/>
<reference evidence="3 4" key="1">
    <citation type="submission" date="2019-06" db="EMBL/GenBank/DDBJ databases">
        <title>Genome analyses of bacteria isolated from kimchi.</title>
        <authorList>
            <person name="Lee S."/>
            <person name="Ahn S."/>
            <person name="Roh S."/>
        </authorList>
    </citation>
    <scope>NUCLEOTIDE SEQUENCE [LARGE SCALE GENOMIC DNA]</scope>
    <source>
        <strain evidence="3 4">CBA4606</strain>
    </source>
</reference>
<evidence type="ECO:0000256" key="1">
    <source>
        <dbReference type="ARBA" id="ARBA00008791"/>
    </source>
</evidence>
<gene>
    <name evidence="3" type="ORF">FGL86_17860</name>
</gene>
<dbReference type="Gene3D" id="3.40.50.620">
    <property type="entry name" value="HUPs"/>
    <property type="match status" value="1"/>
</dbReference>
<dbReference type="InterPro" id="IPR014729">
    <property type="entry name" value="Rossmann-like_a/b/a_fold"/>
</dbReference>
<dbReference type="CDD" id="cd00293">
    <property type="entry name" value="USP-like"/>
    <property type="match status" value="1"/>
</dbReference>
<proteinExistence type="inferred from homology"/>
<feature type="domain" description="UspA" evidence="2">
    <location>
        <begin position="12"/>
        <end position="165"/>
    </location>
</feature>
<evidence type="ECO:0000313" key="4">
    <source>
        <dbReference type="Proteomes" id="UP000321272"/>
    </source>
</evidence>
<evidence type="ECO:0000313" key="3">
    <source>
        <dbReference type="EMBL" id="QEA40756.1"/>
    </source>
</evidence>
<accession>A0A5B8SVG8</accession>
<dbReference type="SUPFAM" id="SSF52402">
    <property type="entry name" value="Adenine nucleotide alpha hydrolases-like"/>
    <property type="match status" value="1"/>
</dbReference>
<dbReference type="InterPro" id="IPR006016">
    <property type="entry name" value="UspA"/>
</dbReference>
<dbReference type="EMBL" id="CP042382">
    <property type="protein sequence ID" value="QEA40756.1"/>
    <property type="molecule type" value="Genomic_DNA"/>
</dbReference>
<comment type="similarity">
    <text evidence="1">Belongs to the universal stress protein A family.</text>
</comment>
<dbReference type="KEGG" id="paur:FGL86_17860"/>
<dbReference type="Pfam" id="PF00582">
    <property type="entry name" value="Usp"/>
    <property type="match status" value="1"/>
</dbReference>
<dbReference type="PANTHER" id="PTHR46268:SF6">
    <property type="entry name" value="UNIVERSAL STRESS PROTEIN UP12"/>
    <property type="match status" value="1"/>
</dbReference>
<protein>
    <submittedName>
        <fullName evidence="3">Universal stress protein</fullName>
    </submittedName>
</protein>
<keyword evidence="4" id="KW-1185">Reference proteome</keyword>
<dbReference type="PANTHER" id="PTHR46268">
    <property type="entry name" value="STRESS RESPONSE PROTEIN NHAX"/>
    <property type="match status" value="1"/>
</dbReference>
<dbReference type="OrthoDB" id="5877096at2"/>
<dbReference type="Proteomes" id="UP000321272">
    <property type="component" value="Chromosome"/>
</dbReference>
<name>A0A5B8SVG8_9GAMM</name>
<organism evidence="3 4">
    <name type="scientific">Pistricoccus aurantiacus</name>
    <dbReference type="NCBI Taxonomy" id="1883414"/>
    <lineage>
        <taxon>Bacteria</taxon>
        <taxon>Pseudomonadati</taxon>
        <taxon>Pseudomonadota</taxon>
        <taxon>Gammaproteobacteria</taxon>
        <taxon>Oceanospirillales</taxon>
        <taxon>Halomonadaceae</taxon>
        <taxon>Pistricoccus</taxon>
    </lineage>
</organism>
<evidence type="ECO:0000259" key="2">
    <source>
        <dbReference type="Pfam" id="PF00582"/>
    </source>
</evidence>
<sequence length="168" mass="18421">MCQGEKMNTGINSILCCVSLHRDSRAVLEYAAKLAIATGARLCVLHTVKALDDDVMNTLKANIRNQDTLSDLMQQRLDQARQQIDAKLEAFWENHPQEKQELGGQAIQVEVLEGYPAAVIVQEATRRGVDMIVMATNKRGFSASYAGKITKGVIKRAHVPVVVVPPPA</sequence>